<dbReference type="CDD" id="cd16934">
    <property type="entry name" value="HATPase_RsbT-like"/>
    <property type="match status" value="1"/>
</dbReference>
<proteinExistence type="predicted"/>
<dbReference type="InterPro" id="IPR039248">
    <property type="entry name" value="Ptase_RsbX"/>
</dbReference>
<comment type="caution">
    <text evidence="2">The sequence shown here is derived from an EMBL/GenBank/DDBJ whole genome shotgun (WGS) entry which is preliminary data.</text>
</comment>
<dbReference type="SMART" id="SM00331">
    <property type="entry name" value="PP2C_SIG"/>
    <property type="match status" value="1"/>
</dbReference>
<dbReference type="Proteomes" id="UP001549145">
    <property type="component" value="Unassembled WGS sequence"/>
</dbReference>
<reference evidence="2 3" key="1">
    <citation type="submission" date="2024-06" db="EMBL/GenBank/DDBJ databases">
        <title>Genomic Encyclopedia of Type Strains, Phase IV (KMG-IV): sequencing the most valuable type-strain genomes for metagenomic binning, comparative biology and taxonomic classification.</title>
        <authorList>
            <person name="Goeker M."/>
        </authorList>
    </citation>
    <scope>NUCLEOTIDE SEQUENCE [LARGE SCALE GENOMIC DNA]</scope>
    <source>
        <strain evidence="2 3">DSM 21331</strain>
    </source>
</reference>
<dbReference type="RefSeq" id="WP_238275522.1">
    <property type="nucleotide sequence ID" value="NZ_BPQL01000007.1"/>
</dbReference>
<dbReference type="Gene3D" id="3.30.565.10">
    <property type="entry name" value="Histidine kinase-like ATPase, C-terminal domain"/>
    <property type="match status" value="1"/>
</dbReference>
<gene>
    <name evidence="2" type="ORF">ABID43_000384</name>
</gene>
<dbReference type="InterPro" id="IPR036457">
    <property type="entry name" value="PPM-type-like_dom_sf"/>
</dbReference>
<protein>
    <submittedName>
        <fullName evidence="2">Anti-sigma regulatory factor (Ser/Thr protein kinase)</fullName>
    </submittedName>
</protein>
<accession>A0ABV2KZ65</accession>
<feature type="domain" description="PPM-type phosphatase" evidence="1">
    <location>
        <begin position="142"/>
        <end position="332"/>
    </location>
</feature>
<dbReference type="PANTHER" id="PTHR35801:SF1">
    <property type="entry name" value="PHOSPHOSERINE PHOSPHATASE RSBX"/>
    <property type="match status" value="1"/>
</dbReference>
<dbReference type="Gene3D" id="3.60.40.10">
    <property type="entry name" value="PPM-type phosphatase domain"/>
    <property type="match status" value="1"/>
</dbReference>
<keyword evidence="3" id="KW-1185">Reference proteome</keyword>
<evidence type="ECO:0000313" key="2">
    <source>
        <dbReference type="EMBL" id="MET3690865.1"/>
    </source>
</evidence>
<dbReference type="InterPro" id="IPR003594">
    <property type="entry name" value="HATPase_dom"/>
</dbReference>
<dbReference type="SUPFAM" id="SSF55874">
    <property type="entry name" value="ATPase domain of HSP90 chaperone/DNA topoisomerase II/histidine kinase"/>
    <property type="match status" value="1"/>
</dbReference>
<evidence type="ECO:0000313" key="3">
    <source>
        <dbReference type="Proteomes" id="UP001549145"/>
    </source>
</evidence>
<dbReference type="InterPro" id="IPR036890">
    <property type="entry name" value="HATPase_C_sf"/>
</dbReference>
<dbReference type="SUPFAM" id="SSF81606">
    <property type="entry name" value="PP2C-like"/>
    <property type="match status" value="1"/>
</dbReference>
<sequence length="335" mass="34536">MISVAVTEASQVAEARRRASGVALSLGFDETAGGRVAIVVTELATNLVKYGTNGEILIGIFEDETGTGVQILALDRGTGISDVAAVLRDGFSTGGSPGTGLGAVRRQSQAFDIAAWPRRGLAVLARIAGTVSKGSSNAPNPLPFFGAVGVPLRGEAVNGDAYCIRPHGRGWTVLVADGLGHGPQAAQASDAAVRVFRAHDHEPPGRILEAVHAGLGHTRGGAVSVARYDPDRETLVFTGIGNVAGGVITGGVTKRLVSLSGTAGLVARRIQEFEYPFTPQSLFVMCSDGIGTSWSLDNYPGLAGAHPSLVAGVIYRDFARGRDDATVVVAKDPES</sequence>
<dbReference type="Pfam" id="PF13581">
    <property type="entry name" value="HATPase_c_2"/>
    <property type="match status" value="1"/>
</dbReference>
<organism evidence="2 3">
    <name type="scientific">Methylobacterium goesingense</name>
    <dbReference type="NCBI Taxonomy" id="243690"/>
    <lineage>
        <taxon>Bacteria</taxon>
        <taxon>Pseudomonadati</taxon>
        <taxon>Pseudomonadota</taxon>
        <taxon>Alphaproteobacteria</taxon>
        <taxon>Hyphomicrobiales</taxon>
        <taxon>Methylobacteriaceae</taxon>
        <taxon>Methylobacterium</taxon>
    </lineage>
</organism>
<dbReference type="PANTHER" id="PTHR35801">
    <property type="entry name" value="PHOSPHOSERINE PHOSPHATASE RSBX"/>
    <property type="match status" value="1"/>
</dbReference>
<dbReference type="InterPro" id="IPR001932">
    <property type="entry name" value="PPM-type_phosphatase-like_dom"/>
</dbReference>
<dbReference type="Pfam" id="PF07228">
    <property type="entry name" value="SpoIIE"/>
    <property type="match status" value="1"/>
</dbReference>
<evidence type="ECO:0000259" key="1">
    <source>
        <dbReference type="SMART" id="SM00331"/>
    </source>
</evidence>
<name>A0ABV2KZ65_9HYPH</name>
<dbReference type="EMBL" id="JBEPMM010000001">
    <property type="protein sequence ID" value="MET3690865.1"/>
    <property type="molecule type" value="Genomic_DNA"/>
</dbReference>